<dbReference type="AlphaFoldDB" id="A0A1D1VEZ2"/>
<proteinExistence type="predicted"/>
<evidence type="ECO:0000313" key="1">
    <source>
        <dbReference type="EMBL" id="GAU97463.1"/>
    </source>
</evidence>
<gene>
    <name evidence="1" type="primary">RvY_08751</name>
    <name evidence="1" type="synonym">RvY_08751.2</name>
    <name evidence="1" type="ORF">RvY_08751-2</name>
</gene>
<accession>A0A1D1VEZ2</accession>
<sequence>MLAIPLLRILIQWKVRIPTSLRRGSTRGVTQSYCITRAKTYWRKVWCWPIATVMFSAPCTLGLEEEDNDGLRSRNNRRNKKCCKRLACLPRTPATNTTKVM</sequence>
<name>A0A1D1VEZ2_RAMVA</name>
<evidence type="ECO:0000313" key="2">
    <source>
        <dbReference type="Proteomes" id="UP000186922"/>
    </source>
</evidence>
<keyword evidence="2" id="KW-1185">Reference proteome</keyword>
<dbReference type="Proteomes" id="UP000186922">
    <property type="component" value="Unassembled WGS sequence"/>
</dbReference>
<comment type="caution">
    <text evidence="1">The sequence shown here is derived from an EMBL/GenBank/DDBJ whole genome shotgun (WGS) entry which is preliminary data.</text>
</comment>
<organism evidence="1 2">
    <name type="scientific">Ramazzottius varieornatus</name>
    <name type="common">Water bear</name>
    <name type="synonym">Tardigrade</name>
    <dbReference type="NCBI Taxonomy" id="947166"/>
    <lineage>
        <taxon>Eukaryota</taxon>
        <taxon>Metazoa</taxon>
        <taxon>Ecdysozoa</taxon>
        <taxon>Tardigrada</taxon>
        <taxon>Eutardigrada</taxon>
        <taxon>Parachela</taxon>
        <taxon>Hypsibioidea</taxon>
        <taxon>Ramazzottiidae</taxon>
        <taxon>Ramazzottius</taxon>
    </lineage>
</organism>
<dbReference type="EMBL" id="BDGG01000004">
    <property type="protein sequence ID" value="GAU97463.1"/>
    <property type="molecule type" value="Genomic_DNA"/>
</dbReference>
<reference evidence="1 2" key="1">
    <citation type="journal article" date="2016" name="Nat. Commun.">
        <title>Extremotolerant tardigrade genome and improved radiotolerance of human cultured cells by tardigrade-unique protein.</title>
        <authorList>
            <person name="Hashimoto T."/>
            <person name="Horikawa D.D."/>
            <person name="Saito Y."/>
            <person name="Kuwahara H."/>
            <person name="Kozuka-Hata H."/>
            <person name="Shin-I T."/>
            <person name="Minakuchi Y."/>
            <person name="Ohishi K."/>
            <person name="Motoyama A."/>
            <person name="Aizu T."/>
            <person name="Enomoto A."/>
            <person name="Kondo K."/>
            <person name="Tanaka S."/>
            <person name="Hara Y."/>
            <person name="Koshikawa S."/>
            <person name="Sagara H."/>
            <person name="Miura T."/>
            <person name="Yokobori S."/>
            <person name="Miyagawa K."/>
            <person name="Suzuki Y."/>
            <person name="Kubo T."/>
            <person name="Oyama M."/>
            <person name="Kohara Y."/>
            <person name="Fujiyama A."/>
            <person name="Arakawa K."/>
            <person name="Katayama T."/>
            <person name="Toyoda A."/>
            <person name="Kunieda T."/>
        </authorList>
    </citation>
    <scope>NUCLEOTIDE SEQUENCE [LARGE SCALE GENOMIC DNA]</scope>
    <source>
        <strain evidence="1 2">YOKOZUNA-1</strain>
    </source>
</reference>
<protein>
    <submittedName>
        <fullName evidence="1">Uncharacterized protein</fullName>
    </submittedName>
</protein>